<accession>A0A8S2X932</accession>
<evidence type="ECO:0000256" key="2">
    <source>
        <dbReference type="ARBA" id="ARBA00004906"/>
    </source>
</evidence>
<comment type="caution">
    <text evidence="6">Lacks conserved residue(s) required for the propagation of feature annotation.</text>
</comment>
<dbReference type="EMBL" id="CAJOBH010039224">
    <property type="protein sequence ID" value="CAF4319266.1"/>
    <property type="molecule type" value="Genomic_DNA"/>
</dbReference>
<dbReference type="GO" id="GO:0061630">
    <property type="term" value="F:ubiquitin protein ligase activity"/>
    <property type="evidence" value="ECO:0007669"/>
    <property type="project" value="UniProtKB-EC"/>
</dbReference>
<evidence type="ECO:0000259" key="7">
    <source>
        <dbReference type="PROSITE" id="PS50237"/>
    </source>
</evidence>
<evidence type="ECO:0000313" key="10">
    <source>
        <dbReference type="Proteomes" id="UP000681720"/>
    </source>
</evidence>
<feature type="non-terminal residue" evidence="9">
    <location>
        <position position="59"/>
    </location>
</feature>
<dbReference type="InterPro" id="IPR050409">
    <property type="entry name" value="E3_ubiq-protein_ligase"/>
</dbReference>
<dbReference type="InterPro" id="IPR000569">
    <property type="entry name" value="HECT_dom"/>
</dbReference>
<dbReference type="PANTHER" id="PTHR11254">
    <property type="entry name" value="HECT DOMAIN UBIQUITIN-PROTEIN LIGASE"/>
    <property type="match status" value="1"/>
</dbReference>
<evidence type="ECO:0000256" key="5">
    <source>
        <dbReference type="ARBA" id="ARBA00022786"/>
    </source>
</evidence>
<evidence type="ECO:0000256" key="3">
    <source>
        <dbReference type="ARBA" id="ARBA00012485"/>
    </source>
</evidence>
<dbReference type="GO" id="GO:0006511">
    <property type="term" value="P:ubiquitin-dependent protein catabolic process"/>
    <property type="evidence" value="ECO:0007669"/>
    <property type="project" value="TreeGrafter"/>
</dbReference>
<dbReference type="Proteomes" id="UP000681720">
    <property type="component" value="Unassembled WGS sequence"/>
</dbReference>
<dbReference type="PANTHER" id="PTHR11254:SF440">
    <property type="entry name" value="E3 UBIQUITIN-PROTEIN LIGASE NEDD-4"/>
    <property type="match status" value="1"/>
</dbReference>
<feature type="domain" description="HECT" evidence="7">
    <location>
        <begin position="1"/>
        <end position="59"/>
    </location>
</feature>
<dbReference type="AlphaFoldDB" id="A0A8S2X932"/>
<dbReference type="EMBL" id="CAJOBJ010077218">
    <property type="protein sequence ID" value="CAF4485360.1"/>
    <property type="molecule type" value="Genomic_DNA"/>
</dbReference>
<evidence type="ECO:0000256" key="1">
    <source>
        <dbReference type="ARBA" id="ARBA00000885"/>
    </source>
</evidence>
<feature type="non-terminal residue" evidence="9">
    <location>
        <position position="1"/>
    </location>
</feature>
<evidence type="ECO:0000313" key="8">
    <source>
        <dbReference type="EMBL" id="CAF4319266.1"/>
    </source>
</evidence>
<dbReference type="GO" id="GO:0016567">
    <property type="term" value="P:protein ubiquitination"/>
    <property type="evidence" value="ECO:0007669"/>
    <property type="project" value="TreeGrafter"/>
</dbReference>
<keyword evidence="4" id="KW-0808">Transferase</keyword>
<dbReference type="GO" id="GO:0048814">
    <property type="term" value="P:regulation of dendrite morphogenesis"/>
    <property type="evidence" value="ECO:0007669"/>
    <property type="project" value="TreeGrafter"/>
</dbReference>
<dbReference type="PROSITE" id="PS50237">
    <property type="entry name" value="HECT"/>
    <property type="match status" value="1"/>
</dbReference>
<dbReference type="Pfam" id="PF00632">
    <property type="entry name" value="HECT"/>
    <property type="match status" value="1"/>
</dbReference>
<comment type="pathway">
    <text evidence="2">Protein modification; protein ubiquitination.</text>
</comment>
<keyword evidence="5 6" id="KW-0833">Ubl conjugation pathway</keyword>
<organism evidence="9 10">
    <name type="scientific">Rotaria magnacalcarata</name>
    <dbReference type="NCBI Taxonomy" id="392030"/>
    <lineage>
        <taxon>Eukaryota</taxon>
        <taxon>Metazoa</taxon>
        <taxon>Spiralia</taxon>
        <taxon>Gnathifera</taxon>
        <taxon>Rotifera</taxon>
        <taxon>Eurotatoria</taxon>
        <taxon>Bdelloidea</taxon>
        <taxon>Philodinida</taxon>
        <taxon>Philodinidae</taxon>
        <taxon>Rotaria</taxon>
    </lineage>
</organism>
<comment type="caution">
    <text evidence="9">The sequence shown here is derived from an EMBL/GenBank/DDBJ whole genome shotgun (WGS) entry which is preliminary data.</text>
</comment>
<dbReference type="SUPFAM" id="SSF56204">
    <property type="entry name" value="Hect, E3 ligase catalytic domain"/>
    <property type="match status" value="1"/>
</dbReference>
<dbReference type="GO" id="GO:0005737">
    <property type="term" value="C:cytoplasm"/>
    <property type="evidence" value="ECO:0007669"/>
    <property type="project" value="TreeGrafter"/>
</dbReference>
<dbReference type="InterPro" id="IPR035983">
    <property type="entry name" value="Hect_E3_ubiquitin_ligase"/>
</dbReference>
<reference evidence="9" key="1">
    <citation type="submission" date="2021-02" db="EMBL/GenBank/DDBJ databases">
        <authorList>
            <person name="Nowell W R."/>
        </authorList>
    </citation>
    <scope>NUCLEOTIDE SEQUENCE</scope>
</reference>
<protein>
    <recommendedName>
        <fullName evidence="3">HECT-type E3 ubiquitin transferase</fullName>
        <ecNumber evidence="3">2.3.2.26</ecNumber>
    </recommendedName>
</protein>
<sequence>ESVDREYYQSLKYILDNDPAELDLYFVVSEEVLGDLREHELKTDGQNIQLTEQNKQEYI</sequence>
<evidence type="ECO:0000256" key="4">
    <source>
        <dbReference type="ARBA" id="ARBA00022679"/>
    </source>
</evidence>
<comment type="catalytic activity">
    <reaction evidence="1">
        <text>S-ubiquitinyl-[E2 ubiquitin-conjugating enzyme]-L-cysteine + [acceptor protein]-L-lysine = [E2 ubiquitin-conjugating enzyme]-L-cysteine + N(6)-ubiquitinyl-[acceptor protein]-L-lysine.</text>
        <dbReference type="EC" id="2.3.2.26"/>
    </reaction>
</comment>
<gene>
    <name evidence="8" type="ORF">BYL167_LOCUS28215</name>
    <name evidence="9" type="ORF">GIL414_LOCUS34004</name>
</gene>
<name>A0A8S2X932_9BILA</name>
<dbReference type="FunFam" id="3.30.2160.10:FF:000001">
    <property type="entry name" value="E3 ubiquitin-protein ligase NEDD4-like"/>
    <property type="match status" value="1"/>
</dbReference>
<proteinExistence type="predicted"/>
<dbReference type="Proteomes" id="UP000681967">
    <property type="component" value="Unassembled WGS sequence"/>
</dbReference>
<dbReference type="EC" id="2.3.2.26" evidence="3"/>
<evidence type="ECO:0000256" key="6">
    <source>
        <dbReference type="PROSITE-ProRule" id="PRU00104"/>
    </source>
</evidence>
<dbReference type="Gene3D" id="3.30.2160.10">
    <property type="entry name" value="Hect, E3 ligase catalytic domain"/>
    <property type="match status" value="1"/>
</dbReference>
<evidence type="ECO:0000313" key="9">
    <source>
        <dbReference type="EMBL" id="CAF4485360.1"/>
    </source>
</evidence>